<evidence type="ECO:0000313" key="3">
    <source>
        <dbReference type="Proteomes" id="UP001501470"/>
    </source>
</evidence>
<accession>A0ABN2BJI3</accession>
<protein>
    <submittedName>
        <fullName evidence="2">Uncharacterized protein</fullName>
    </submittedName>
</protein>
<sequence>MTELSHRAARVTVLDAQLRQWHGSQVGSTLRLAGPCPVCRHACTATVSLRATDLEGLDPDPATSVTAGFACTCGQEHAGQPASPPKGCGRTWTGHAEVAEDGTVTLRPANDPYLAEAAEAYRIAQAGRVDRLKAGAEKWIAGTTALLGVLGIVGVSLGADQVAALDVAGKAWTAVAVVVAVGAAAVAIQQAYRAAYGQPETRTIADDADLLAWYTAQQGLPEAIGRRLRGAARASAASLGALVVAIGLTWFMPAAEPASPLVKVTSQDQSIVCGTLLKSGTPGAVRVRRADGTVADVQVSSLAPTEKC</sequence>
<feature type="transmembrane region" description="Helical" evidence="1">
    <location>
        <begin position="139"/>
        <end position="159"/>
    </location>
</feature>
<dbReference type="Proteomes" id="UP001501470">
    <property type="component" value="Unassembled WGS sequence"/>
</dbReference>
<evidence type="ECO:0000313" key="2">
    <source>
        <dbReference type="EMBL" id="GAA1540475.1"/>
    </source>
</evidence>
<gene>
    <name evidence="2" type="ORF">GCM10009827_069740</name>
</gene>
<feature type="transmembrane region" description="Helical" evidence="1">
    <location>
        <begin position="234"/>
        <end position="252"/>
    </location>
</feature>
<comment type="caution">
    <text evidence="2">The sequence shown here is derived from an EMBL/GenBank/DDBJ whole genome shotgun (WGS) entry which is preliminary data.</text>
</comment>
<keyword evidence="3" id="KW-1185">Reference proteome</keyword>
<dbReference type="RefSeq" id="WP_344506730.1">
    <property type="nucleotide sequence ID" value="NZ_BAAAQD010000016.1"/>
</dbReference>
<proteinExistence type="predicted"/>
<keyword evidence="1" id="KW-0812">Transmembrane</keyword>
<reference evidence="2 3" key="1">
    <citation type="journal article" date="2019" name="Int. J. Syst. Evol. Microbiol.">
        <title>The Global Catalogue of Microorganisms (GCM) 10K type strain sequencing project: providing services to taxonomists for standard genome sequencing and annotation.</title>
        <authorList>
            <consortium name="The Broad Institute Genomics Platform"/>
            <consortium name="The Broad Institute Genome Sequencing Center for Infectious Disease"/>
            <person name="Wu L."/>
            <person name="Ma J."/>
        </authorList>
    </citation>
    <scope>NUCLEOTIDE SEQUENCE [LARGE SCALE GENOMIC DNA]</scope>
    <source>
        <strain evidence="2 3">JCM 15933</strain>
    </source>
</reference>
<organism evidence="2 3">
    <name type="scientific">Dactylosporangium maewongense</name>
    <dbReference type="NCBI Taxonomy" id="634393"/>
    <lineage>
        <taxon>Bacteria</taxon>
        <taxon>Bacillati</taxon>
        <taxon>Actinomycetota</taxon>
        <taxon>Actinomycetes</taxon>
        <taxon>Micromonosporales</taxon>
        <taxon>Micromonosporaceae</taxon>
        <taxon>Dactylosporangium</taxon>
    </lineage>
</organism>
<keyword evidence="1" id="KW-0472">Membrane</keyword>
<name>A0ABN2BJI3_9ACTN</name>
<dbReference type="EMBL" id="BAAAQD010000016">
    <property type="protein sequence ID" value="GAA1540475.1"/>
    <property type="molecule type" value="Genomic_DNA"/>
</dbReference>
<keyword evidence="1" id="KW-1133">Transmembrane helix</keyword>
<evidence type="ECO:0000256" key="1">
    <source>
        <dbReference type="SAM" id="Phobius"/>
    </source>
</evidence>
<feature type="transmembrane region" description="Helical" evidence="1">
    <location>
        <begin position="171"/>
        <end position="192"/>
    </location>
</feature>